<protein>
    <submittedName>
        <fullName evidence="1">11763_t:CDS:1</fullName>
    </submittedName>
</protein>
<comment type="caution">
    <text evidence="1">The sequence shown here is derived from an EMBL/GenBank/DDBJ whole genome shotgun (WGS) entry which is preliminary data.</text>
</comment>
<sequence length="128" mass="14253">CVTYLNNMLNPTGRMARYIMILQGYDFIVKHKPEKQIVNVDALSRIAFDPGGSFAENKTEACPAGDTSGETDFSKIDINTKAYIDTACQASSNTIIAAIKLYIDQNNEAHKDMIAKLNERLDLCFNQI</sequence>
<keyword evidence="2" id="KW-1185">Reference proteome</keyword>
<evidence type="ECO:0000313" key="2">
    <source>
        <dbReference type="Proteomes" id="UP000789920"/>
    </source>
</evidence>
<proteinExistence type="predicted"/>
<reference evidence="1" key="1">
    <citation type="submission" date="2021-06" db="EMBL/GenBank/DDBJ databases">
        <authorList>
            <person name="Kallberg Y."/>
            <person name="Tangrot J."/>
            <person name="Rosling A."/>
        </authorList>
    </citation>
    <scope>NUCLEOTIDE SEQUENCE</scope>
    <source>
        <strain evidence="1">MA461A</strain>
    </source>
</reference>
<dbReference type="Proteomes" id="UP000789920">
    <property type="component" value="Unassembled WGS sequence"/>
</dbReference>
<dbReference type="EMBL" id="CAJVQC010008250">
    <property type="protein sequence ID" value="CAG8590133.1"/>
    <property type="molecule type" value="Genomic_DNA"/>
</dbReference>
<feature type="non-terminal residue" evidence="1">
    <location>
        <position position="1"/>
    </location>
</feature>
<accession>A0ACA9MFZ6</accession>
<evidence type="ECO:0000313" key="1">
    <source>
        <dbReference type="EMBL" id="CAG8590133.1"/>
    </source>
</evidence>
<organism evidence="1 2">
    <name type="scientific">Racocetra persica</name>
    <dbReference type="NCBI Taxonomy" id="160502"/>
    <lineage>
        <taxon>Eukaryota</taxon>
        <taxon>Fungi</taxon>
        <taxon>Fungi incertae sedis</taxon>
        <taxon>Mucoromycota</taxon>
        <taxon>Glomeromycotina</taxon>
        <taxon>Glomeromycetes</taxon>
        <taxon>Diversisporales</taxon>
        <taxon>Gigasporaceae</taxon>
        <taxon>Racocetra</taxon>
    </lineage>
</organism>
<gene>
    <name evidence="1" type="ORF">RPERSI_LOCUS5501</name>
</gene>
<name>A0ACA9MFZ6_9GLOM</name>